<dbReference type="PANTHER" id="PTHR30093">
    <property type="entry name" value="GENERAL SECRETION PATHWAY PROTEIN G"/>
    <property type="match status" value="1"/>
</dbReference>
<comment type="subcellular location">
    <subcellularLocation>
        <location evidence="1">Cell outer membrane</location>
        <topology evidence="1">Single-pass membrane protein</topology>
    </subcellularLocation>
    <subcellularLocation>
        <location evidence="2">Periplasm</location>
    </subcellularLocation>
</comment>
<dbReference type="InterPro" id="IPR012902">
    <property type="entry name" value="N_methyl_site"/>
</dbReference>
<evidence type="ECO:0008006" key="8">
    <source>
        <dbReference type="Google" id="ProtNLM"/>
    </source>
</evidence>
<evidence type="ECO:0000256" key="4">
    <source>
        <dbReference type="ARBA" id="ARBA00023237"/>
    </source>
</evidence>
<dbReference type="Proteomes" id="UP000008722">
    <property type="component" value="Chromosome"/>
</dbReference>
<dbReference type="SUPFAM" id="SSF54523">
    <property type="entry name" value="Pili subunits"/>
    <property type="match status" value="1"/>
</dbReference>
<dbReference type="PROSITE" id="PS00409">
    <property type="entry name" value="PROKAR_NTER_METHYL"/>
    <property type="match status" value="1"/>
</dbReference>
<dbReference type="AlphaFoldDB" id="E4UA79"/>
<evidence type="ECO:0000313" key="7">
    <source>
        <dbReference type="Proteomes" id="UP000008722"/>
    </source>
</evidence>
<keyword evidence="5" id="KW-0812">Transmembrane</keyword>
<dbReference type="HOGENOM" id="CLU_091705_7_4_0"/>
<reference evidence="6 7" key="2">
    <citation type="journal article" date="2011" name="Stand. Genomic Sci.">
        <title>Complete genome sequence of Oceanithermus profundus type strain (506).</title>
        <authorList>
            <person name="Pati A."/>
            <person name="Zhang X."/>
            <person name="Lapidus A."/>
            <person name="Nolan M."/>
            <person name="Lucas S."/>
            <person name="Del Rio T.G."/>
            <person name="Tice H."/>
            <person name="Cheng J.F."/>
            <person name="Tapia R."/>
            <person name="Han C."/>
            <person name="Goodwin L."/>
            <person name="Pitluck S."/>
            <person name="Liolios K."/>
            <person name="Pagani I."/>
            <person name="Ivanova N."/>
            <person name="Mavromatis K."/>
            <person name="Chen A."/>
            <person name="Palaniappan K."/>
            <person name="Hauser L."/>
            <person name="Jeffries C.D."/>
            <person name="Brambilla E.M."/>
            <person name="Rohl A."/>
            <person name="Mwirichia R."/>
            <person name="Rohde M."/>
            <person name="Tindall B.J."/>
            <person name="Sikorski J."/>
            <person name="Wirth R."/>
            <person name="Goker M."/>
            <person name="Woyke T."/>
            <person name="Detter J.C."/>
            <person name="Bristow J."/>
            <person name="Eisen J.A."/>
            <person name="Markowitz V."/>
            <person name="Hugenholtz P."/>
            <person name="Kyrpides N.C."/>
            <person name="Klenk H.P."/>
            <person name="Land M."/>
        </authorList>
    </citation>
    <scope>NUCLEOTIDE SEQUENCE [LARGE SCALE GENOMIC DNA]</scope>
    <source>
        <strain evidence="7">DSM 14977 / NBRC 100410 / VKM B-2274 / 506</strain>
    </source>
</reference>
<dbReference type="Gene3D" id="3.30.700.10">
    <property type="entry name" value="Glycoprotein, Type 4 Pilin"/>
    <property type="match status" value="1"/>
</dbReference>
<organism evidence="6 7">
    <name type="scientific">Oceanithermus profundus (strain DSM 14977 / NBRC 100410 / VKM B-2274 / 506)</name>
    <dbReference type="NCBI Taxonomy" id="670487"/>
    <lineage>
        <taxon>Bacteria</taxon>
        <taxon>Thermotogati</taxon>
        <taxon>Deinococcota</taxon>
        <taxon>Deinococci</taxon>
        <taxon>Thermales</taxon>
        <taxon>Thermaceae</taxon>
        <taxon>Oceanithermus</taxon>
    </lineage>
</organism>
<accession>E4UA79</accession>
<keyword evidence="5" id="KW-0472">Membrane</keyword>
<evidence type="ECO:0000256" key="3">
    <source>
        <dbReference type="ARBA" id="ARBA00022764"/>
    </source>
</evidence>
<evidence type="ECO:0000313" key="6">
    <source>
        <dbReference type="EMBL" id="ADR37522.1"/>
    </source>
</evidence>
<dbReference type="NCBIfam" id="TIGR02532">
    <property type="entry name" value="IV_pilin_GFxxxE"/>
    <property type="match status" value="1"/>
</dbReference>
<dbReference type="InterPro" id="IPR045584">
    <property type="entry name" value="Pilin-like"/>
</dbReference>
<keyword evidence="5" id="KW-1133">Transmembrane helix</keyword>
<protein>
    <recommendedName>
        <fullName evidence="8">Prepilin-type N-terminal cleavage/methylation domain-containing protein</fullName>
    </recommendedName>
</protein>
<proteinExistence type="predicted"/>
<dbReference type="RefSeq" id="WP_013458692.1">
    <property type="nucleotide sequence ID" value="NC_014761.1"/>
</dbReference>
<evidence type="ECO:0000256" key="1">
    <source>
        <dbReference type="ARBA" id="ARBA00004203"/>
    </source>
</evidence>
<dbReference type="STRING" id="670487.Ocepr_2072"/>
<name>E4UA79_OCEP5</name>
<gene>
    <name evidence="6" type="ordered locus">Ocepr_2072</name>
</gene>
<evidence type="ECO:0000256" key="5">
    <source>
        <dbReference type="SAM" id="Phobius"/>
    </source>
</evidence>
<evidence type="ECO:0000256" key="2">
    <source>
        <dbReference type="ARBA" id="ARBA00004418"/>
    </source>
</evidence>
<dbReference type="GO" id="GO:0009279">
    <property type="term" value="C:cell outer membrane"/>
    <property type="evidence" value="ECO:0007669"/>
    <property type="project" value="UniProtKB-SubCell"/>
</dbReference>
<reference evidence="7" key="1">
    <citation type="submission" date="2010-11" db="EMBL/GenBank/DDBJ databases">
        <title>The complete sequence of chromosome of Oceanithermus profundus DSM 14977.</title>
        <authorList>
            <consortium name="US DOE Joint Genome Institute (JGI-PGF)"/>
            <person name="Lucas S."/>
            <person name="Copeland A."/>
            <person name="Lapidus A."/>
            <person name="Bruce D."/>
            <person name="Goodwin L."/>
            <person name="Pitluck S."/>
            <person name="Kyrpides N."/>
            <person name="Mavromatis K."/>
            <person name="Pagani I."/>
            <person name="Ivanova N."/>
            <person name="Zhang X."/>
            <person name="Brettin T."/>
            <person name="Detter J.C."/>
            <person name="Tapia R."/>
            <person name="Han C."/>
            <person name="Land M."/>
            <person name="Hauser L."/>
            <person name="Markowitz V."/>
            <person name="Cheng J.-F."/>
            <person name="Hugenholtz P."/>
            <person name="Woyke T."/>
            <person name="Wu D."/>
            <person name="Tindall B."/>
            <person name="Faehnrich R."/>
            <person name="Brambilla E."/>
            <person name="Klenk H.-P."/>
            <person name="Eisen J.A."/>
        </authorList>
    </citation>
    <scope>NUCLEOTIDE SEQUENCE [LARGE SCALE GENOMIC DNA]</scope>
    <source>
        <strain evidence="7">DSM 14977 / NBRC 100410 / VKM B-2274 / 506</strain>
    </source>
</reference>
<dbReference type="Pfam" id="PF07963">
    <property type="entry name" value="N_methyl"/>
    <property type="match status" value="1"/>
</dbReference>
<keyword evidence="3" id="KW-0574">Periplasm</keyword>
<dbReference type="KEGG" id="opr:Ocepr_2072"/>
<dbReference type="GO" id="GO:0042597">
    <property type="term" value="C:periplasmic space"/>
    <property type="evidence" value="ECO:0007669"/>
    <property type="project" value="UniProtKB-SubCell"/>
</dbReference>
<keyword evidence="4" id="KW-0998">Cell outer membrane</keyword>
<dbReference type="eggNOG" id="COG2165">
    <property type="taxonomic scope" value="Bacteria"/>
</dbReference>
<sequence precursor="true">MKGAKGRGAGARRGGAARRGGFTLIELLIVLAIVGVLAAVLLPSLVRARVLANQQAANAFAHNVYKASFAYVAASSDLAVVTDGDCRDGYTAGGYHVAAAGPMVAACRVTDADGNGVPEVEVQDRYGNTYRF</sequence>
<feature type="transmembrane region" description="Helical" evidence="5">
    <location>
        <begin position="21"/>
        <end position="46"/>
    </location>
</feature>
<dbReference type="EMBL" id="CP002361">
    <property type="protein sequence ID" value="ADR37522.1"/>
    <property type="molecule type" value="Genomic_DNA"/>
</dbReference>
<keyword evidence="7" id="KW-1185">Reference proteome</keyword>